<gene>
    <name evidence="1" type="ORF">ACCO45_000371</name>
</gene>
<dbReference type="Proteomes" id="UP001638806">
    <property type="component" value="Unassembled WGS sequence"/>
</dbReference>
<reference evidence="1" key="1">
    <citation type="submission" date="2024-12" db="EMBL/GenBank/DDBJ databases">
        <title>Comparative genomics and development of molecular markers within Purpureocillium lilacinum and among Purpureocillium species.</title>
        <authorList>
            <person name="Yeh Z.-Y."/>
            <person name="Ni N.-T."/>
            <person name="Lo P.-H."/>
            <person name="Mushyakhwo K."/>
            <person name="Lin C.-F."/>
            <person name="Nai Y.-S."/>
        </authorList>
    </citation>
    <scope>NUCLEOTIDE SEQUENCE</scope>
    <source>
        <strain evidence="1">NCHU-NPUST-175</strain>
    </source>
</reference>
<name>A0ACC4E417_PURLI</name>
<organism evidence="1 2">
    <name type="scientific">Purpureocillium lilacinum</name>
    <name type="common">Paecilomyces lilacinus</name>
    <dbReference type="NCBI Taxonomy" id="33203"/>
    <lineage>
        <taxon>Eukaryota</taxon>
        <taxon>Fungi</taxon>
        <taxon>Dikarya</taxon>
        <taxon>Ascomycota</taxon>
        <taxon>Pezizomycotina</taxon>
        <taxon>Sordariomycetes</taxon>
        <taxon>Hypocreomycetidae</taxon>
        <taxon>Hypocreales</taxon>
        <taxon>Ophiocordycipitaceae</taxon>
        <taxon>Purpureocillium</taxon>
    </lineage>
</organism>
<protein>
    <submittedName>
        <fullName evidence="1">Uncharacterized protein</fullName>
    </submittedName>
</protein>
<sequence length="194" mass="21667">MCWLASSWSPHSRPTVEPNPPLRRRCLGILRGAPQKRMIKQSVSCRKIQYPFDAGFISSLENHVERKSIAGVGDAIGEDEQTPAVQRCDSKADSRSEMSAGVARPAGRVDESQSDSFARRVQALECSQSRAALATAWRTKSFGDTWKLEHERPHVKKWNRVVPFSGGWEHPSRMIASDDLALGAFISACRCSWR</sequence>
<keyword evidence="2" id="KW-1185">Reference proteome</keyword>
<accession>A0ACC4E417</accession>
<evidence type="ECO:0000313" key="2">
    <source>
        <dbReference type="Proteomes" id="UP001638806"/>
    </source>
</evidence>
<comment type="caution">
    <text evidence="1">The sequence shown here is derived from an EMBL/GenBank/DDBJ whole genome shotgun (WGS) entry which is preliminary data.</text>
</comment>
<dbReference type="EMBL" id="JBGNUJ010000002">
    <property type="protein sequence ID" value="KAL3963367.1"/>
    <property type="molecule type" value="Genomic_DNA"/>
</dbReference>
<proteinExistence type="predicted"/>
<evidence type="ECO:0000313" key="1">
    <source>
        <dbReference type="EMBL" id="KAL3963367.1"/>
    </source>
</evidence>